<dbReference type="InterPro" id="IPR041602">
    <property type="entry name" value="Quercetinase_C"/>
</dbReference>
<gene>
    <name evidence="6" type="ORF">FK268_07880</name>
</gene>
<evidence type="ECO:0000259" key="4">
    <source>
        <dbReference type="Pfam" id="PF02678"/>
    </source>
</evidence>
<dbReference type="InterPro" id="IPR003829">
    <property type="entry name" value="Pirin_N_dom"/>
</dbReference>
<dbReference type="InterPro" id="IPR014710">
    <property type="entry name" value="RmlC-like_jellyroll"/>
</dbReference>
<feature type="domain" description="Quercetin 2,3-dioxygenase C-terminal cupin" evidence="5">
    <location>
        <begin position="147"/>
        <end position="233"/>
    </location>
</feature>
<dbReference type="Proteomes" id="UP000319792">
    <property type="component" value="Unassembled WGS sequence"/>
</dbReference>
<feature type="binding site" evidence="2">
    <location>
        <position position="61"/>
    </location>
    <ligand>
        <name>Fe cation</name>
        <dbReference type="ChEBI" id="CHEBI:24875"/>
    </ligand>
</feature>
<dbReference type="EMBL" id="VIGV01000002">
    <property type="protein sequence ID" value="TWS25127.1"/>
    <property type="molecule type" value="Genomic_DNA"/>
</dbReference>
<comment type="cofactor">
    <cofactor evidence="2">
        <name>Fe cation</name>
        <dbReference type="ChEBI" id="CHEBI:24875"/>
    </cofactor>
    <text evidence="2">Binds 1 Fe cation per subunit.</text>
</comment>
<comment type="similarity">
    <text evidence="1 3">Belongs to the pirin family.</text>
</comment>
<dbReference type="Gene3D" id="2.60.120.10">
    <property type="entry name" value="Jelly Rolls"/>
    <property type="match status" value="2"/>
</dbReference>
<reference evidence="6 7" key="1">
    <citation type="submission" date="2019-06" db="EMBL/GenBank/DDBJ databases">
        <authorList>
            <person name="Teng J.L.L."/>
            <person name="Lee H.H."/>
            <person name="Lau S.K.P."/>
            <person name="Woo P.C.Y."/>
        </authorList>
    </citation>
    <scope>NUCLEOTIDE SEQUENCE [LARGE SCALE GENOMIC DNA]</scope>
    <source>
        <strain evidence="6 7">HKU70</strain>
    </source>
</reference>
<dbReference type="SUPFAM" id="SSF51182">
    <property type="entry name" value="RmlC-like cupins"/>
    <property type="match status" value="1"/>
</dbReference>
<feature type="binding site" evidence="2">
    <location>
        <position position="105"/>
    </location>
    <ligand>
        <name>Fe cation</name>
        <dbReference type="ChEBI" id="CHEBI:24875"/>
    </ligand>
</feature>
<dbReference type="GO" id="GO:0046872">
    <property type="term" value="F:metal ion binding"/>
    <property type="evidence" value="ECO:0007669"/>
    <property type="project" value="UniProtKB-KW"/>
</dbReference>
<dbReference type="PANTHER" id="PTHR43212:SF3">
    <property type="entry name" value="QUERCETIN 2,3-DIOXYGENASE"/>
    <property type="match status" value="1"/>
</dbReference>
<organism evidence="6 7">
    <name type="scientific">Tsukamurella sputi</name>
    <dbReference type="NCBI Taxonomy" id="2591848"/>
    <lineage>
        <taxon>Bacteria</taxon>
        <taxon>Bacillati</taxon>
        <taxon>Actinomycetota</taxon>
        <taxon>Actinomycetes</taxon>
        <taxon>Mycobacteriales</taxon>
        <taxon>Tsukamurellaceae</taxon>
        <taxon>Tsukamurella</taxon>
    </lineage>
</organism>
<dbReference type="InterPro" id="IPR012093">
    <property type="entry name" value="Pirin"/>
</dbReference>
<dbReference type="InterPro" id="IPR011051">
    <property type="entry name" value="RmlC_Cupin_sf"/>
</dbReference>
<dbReference type="PANTHER" id="PTHR43212">
    <property type="entry name" value="QUERCETIN 2,3-DIOXYGENASE"/>
    <property type="match status" value="1"/>
</dbReference>
<feature type="binding site" evidence="2">
    <location>
        <position position="59"/>
    </location>
    <ligand>
        <name>Fe cation</name>
        <dbReference type="ChEBI" id="CHEBI:24875"/>
    </ligand>
</feature>
<evidence type="ECO:0000313" key="6">
    <source>
        <dbReference type="EMBL" id="TWS25127.1"/>
    </source>
</evidence>
<accession>A0A5C5RQ29</accession>
<evidence type="ECO:0000256" key="1">
    <source>
        <dbReference type="ARBA" id="ARBA00008416"/>
    </source>
</evidence>
<feature type="domain" description="Pirin N-terminal" evidence="4">
    <location>
        <begin position="21"/>
        <end position="122"/>
    </location>
</feature>
<evidence type="ECO:0000256" key="3">
    <source>
        <dbReference type="RuleBase" id="RU003457"/>
    </source>
</evidence>
<keyword evidence="2" id="KW-0479">Metal-binding</keyword>
<reference evidence="6 7" key="2">
    <citation type="submission" date="2019-08" db="EMBL/GenBank/DDBJ databases">
        <title>Tsukamurella conjunctivitidis sp. nov., Tsukamurella assacharolytica sp. nov. and Tsukamurella sputae sp. nov. isolated from patients with conjunctivitis, bacteraemia (lymphoma) and respiratory infection (sputum) in Hong Kong.</title>
        <authorList>
            <person name="Fok K.M.N."/>
            <person name="Fong J.Y.H."/>
        </authorList>
    </citation>
    <scope>NUCLEOTIDE SEQUENCE [LARGE SCALE GENOMIC DNA]</scope>
    <source>
        <strain evidence="6 7">HKU70</strain>
    </source>
</reference>
<name>A0A5C5RQ29_9ACTN</name>
<keyword evidence="2" id="KW-0408">Iron</keyword>
<proteinExistence type="inferred from homology"/>
<dbReference type="Pfam" id="PF17954">
    <property type="entry name" value="Pirin_C_2"/>
    <property type="match status" value="1"/>
</dbReference>
<sequence>MTRSRIIRAGDRGFWRGDGLVTRQSFPFTGNFDLGENAFGQLLVHNDDLVDPGSGVDRHFHRDVEIVTWMVAGEVHHDDSSGAEGVVRAGQVQAMSAGTGVNHREQNPRSTRAVARVIQMWVPPNEPGGEAEYRTADVPLDGRGLVLVASGMAGHEPAVTIGNDAAAMYAARLAAGESVVVPDAPYGHLFVVSGAVTVAGESLAEGDVLRTVRAGASTVHAERDGTEILFWEMHAQAVSAL</sequence>
<evidence type="ECO:0000259" key="5">
    <source>
        <dbReference type="Pfam" id="PF17954"/>
    </source>
</evidence>
<feature type="binding site" evidence="2">
    <location>
        <position position="103"/>
    </location>
    <ligand>
        <name>Fe cation</name>
        <dbReference type="ChEBI" id="CHEBI:24875"/>
    </ligand>
</feature>
<dbReference type="AlphaFoldDB" id="A0A5C5RQ29"/>
<evidence type="ECO:0000313" key="7">
    <source>
        <dbReference type="Proteomes" id="UP000319792"/>
    </source>
</evidence>
<keyword evidence="7" id="KW-1185">Reference proteome</keyword>
<protein>
    <submittedName>
        <fullName evidence="6">Pirin family protein</fullName>
    </submittedName>
</protein>
<dbReference type="PIRSF" id="PIRSF006232">
    <property type="entry name" value="Pirin"/>
    <property type="match status" value="1"/>
</dbReference>
<dbReference type="RefSeq" id="WP_146432851.1">
    <property type="nucleotide sequence ID" value="NZ_VIGV01000002.1"/>
</dbReference>
<comment type="caution">
    <text evidence="6">The sequence shown here is derived from an EMBL/GenBank/DDBJ whole genome shotgun (WGS) entry which is preliminary data.</text>
</comment>
<evidence type="ECO:0000256" key="2">
    <source>
        <dbReference type="PIRSR" id="PIRSR006232-1"/>
    </source>
</evidence>
<dbReference type="OrthoDB" id="321327at2"/>
<dbReference type="Pfam" id="PF02678">
    <property type="entry name" value="Pirin"/>
    <property type="match status" value="1"/>
</dbReference>